<dbReference type="PANTHER" id="PTHR45436">
    <property type="entry name" value="SENSOR HISTIDINE KINASE YKOH"/>
    <property type="match status" value="1"/>
</dbReference>
<dbReference type="SUPFAM" id="SSF55874">
    <property type="entry name" value="ATPase domain of HSP90 chaperone/DNA topoisomerase II/histidine kinase"/>
    <property type="match status" value="1"/>
</dbReference>
<evidence type="ECO:0000256" key="8">
    <source>
        <dbReference type="ARBA" id="ARBA00022989"/>
    </source>
</evidence>
<dbReference type="PRINTS" id="PR00344">
    <property type="entry name" value="BCTRLSENSOR"/>
</dbReference>
<evidence type="ECO:0000256" key="3">
    <source>
        <dbReference type="ARBA" id="ARBA00012438"/>
    </source>
</evidence>
<evidence type="ECO:0000256" key="7">
    <source>
        <dbReference type="ARBA" id="ARBA00022777"/>
    </source>
</evidence>
<dbReference type="InterPro" id="IPR003594">
    <property type="entry name" value="HATPase_dom"/>
</dbReference>
<evidence type="ECO:0000259" key="14">
    <source>
        <dbReference type="PROSITE" id="PS50885"/>
    </source>
</evidence>
<feature type="domain" description="HAMP" evidence="14">
    <location>
        <begin position="208"/>
        <end position="264"/>
    </location>
</feature>
<dbReference type="SMART" id="SM00304">
    <property type="entry name" value="HAMP"/>
    <property type="match status" value="1"/>
</dbReference>
<comment type="subcellular location">
    <subcellularLocation>
        <location evidence="2">Cell membrane</location>
    </subcellularLocation>
</comment>
<dbReference type="PROSITE" id="PS50109">
    <property type="entry name" value="HIS_KIN"/>
    <property type="match status" value="1"/>
</dbReference>
<keyword evidence="8 12" id="KW-1133">Transmembrane helix</keyword>
<feature type="region of interest" description="Disordered" evidence="11">
    <location>
        <begin position="379"/>
        <end position="434"/>
    </location>
</feature>
<name>A0A7U3VQD5_9ACTN</name>
<evidence type="ECO:0000256" key="11">
    <source>
        <dbReference type="SAM" id="MobiDB-lite"/>
    </source>
</evidence>
<dbReference type="PROSITE" id="PS50885">
    <property type="entry name" value="HAMP"/>
    <property type="match status" value="1"/>
</dbReference>
<keyword evidence="16" id="KW-1185">Reference proteome</keyword>
<dbReference type="Proteomes" id="UP000595703">
    <property type="component" value="Chromosome"/>
</dbReference>
<dbReference type="InterPro" id="IPR005467">
    <property type="entry name" value="His_kinase_dom"/>
</dbReference>
<reference evidence="15 16" key="1">
    <citation type="journal article" date="2010" name="J. Bacteriol.">
        <title>Biochemical characterization of a novel indole prenyltransferase from Streptomyces sp. SN-593.</title>
        <authorList>
            <person name="Takahashi S."/>
            <person name="Takagi H."/>
            <person name="Toyoda A."/>
            <person name="Uramoto M."/>
            <person name="Nogawa T."/>
            <person name="Ueki M."/>
            <person name="Sakaki Y."/>
            <person name="Osada H."/>
        </authorList>
    </citation>
    <scope>NUCLEOTIDE SEQUENCE [LARGE SCALE GENOMIC DNA]</scope>
    <source>
        <strain evidence="15 16">SN-593</strain>
    </source>
</reference>
<reference evidence="15 16" key="2">
    <citation type="journal article" date="2011" name="J. Antibiot.">
        <title>Furaquinocins I and J: novel polyketide isoprenoid hybrid compounds from Streptomyces reveromyceticus SN-593.</title>
        <authorList>
            <person name="Panthee S."/>
            <person name="Takahashi S."/>
            <person name="Takagi H."/>
            <person name="Nogawa T."/>
            <person name="Oowada E."/>
            <person name="Uramoto M."/>
            <person name="Osada H."/>
        </authorList>
    </citation>
    <scope>NUCLEOTIDE SEQUENCE [LARGE SCALE GENOMIC DNA]</scope>
    <source>
        <strain evidence="15 16">SN-593</strain>
    </source>
</reference>
<keyword evidence="6 12" id="KW-0812">Transmembrane</keyword>
<dbReference type="Pfam" id="PF02518">
    <property type="entry name" value="HATPase_c"/>
    <property type="match status" value="1"/>
</dbReference>
<dbReference type="AlphaFoldDB" id="A0A7U3VQD5"/>
<dbReference type="Gene3D" id="1.10.287.130">
    <property type="match status" value="1"/>
</dbReference>
<organism evidence="15 16">
    <name type="scientific">Actinacidiphila reveromycinica</name>
    <dbReference type="NCBI Taxonomy" id="659352"/>
    <lineage>
        <taxon>Bacteria</taxon>
        <taxon>Bacillati</taxon>
        <taxon>Actinomycetota</taxon>
        <taxon>Actinomycetes</taxon>
        <taxon>Kitasatosporales</taxon>
        <taxon>Streptomycetaceae</taxon>
        <taxon>Actinacidiphila</taxon>
    </lineage>
</organism>
<dbReference type="Pfam" id="PF00672">
    <property type="entry name" value="HAMP"/>
    <property type="match status" value="1"/>
</dbReference>
<dbReference type="Pfam" id="PF00512">
    <property type="entry name" value="HisKA"/>
    <property type="match status" value="1"/>
</dbReference>
<dbReference type="SMART" id="SM00388">
    <property type="entry name" value="HisKA"/>
    <property type="match status" value="1"/>
</dbReference>
<protein>
    <recommendedName>
        <fullName evidence="3">histidine kinase</fullName>
        <ecNumber evidence="3">2.7.13.3</ecNumber>
    </recommendedName>
</protein>
<keyword evidence="9" id="KW-0902">Two-component regulatory system</keyword>
<keyword evidence="10 12" id="KW-0472">Membrane</keyword>
<feature type="compositionally biased region" description="Low complexity" evidence="11">
    <location>
        <begin position="379"/>
        <end position="406"/>
    </location>
</feature>
<dbReference type="InterPro" id="IPR036097">
    <property type="entry name" value="HisK_dim/P_sf"/>
</dbReference>
<dbReference type="RefSeq" id="WP_202235647.1">
    <property type="nucleotide sequence ID" value="NZ_AP018365.1"/>
</dbReference>
<reference evidence="15 16" key="4">
    <citation type="journal article" date="2020" name="Sci. Rep.">
        <title>beta-carboline chemical signals induce reveromycin production through a LuxR family regulator in Streptomyces sp. SN-593.</title>
        <authorList>
            <person name="Panthee S."/>
            <person name="Kito N."/>
            <person name="Hayashi T."/>
            <person name="Shimizu T."/>
            <person name="Ishikawa J."/>
            <person name="Hamamoto H."/>
            <person name="Osada H."/>
            <person name="Takahashi S."/>
        </authorList>
    </citation>
    <scope>NUCLEOTIDE SEQUENCE [LARGE SCALE GENOMIC DNA]</scope>
    <source>
        <strain evidence="15 16">SN-593</strain>
    </source>
</reference>
<evidence type="ECO:0000256" key="2">
    <source>
        <dbReference type="ARBA" id="ARBA00004236"/>
    </source>
</evidence>
<evidence type="ECO:0000256" key="4">
    <source>
        <dbReference type="ARBA" id="ARBA00022553"/>
    </source>
</evidence>
<dbReference type="InterPro" id="IPR004358">
    <property type="entry name" value="Sig_transdc_His_kin-like_C"/>
</dbReference>
<evidence type="ECO:0000256" key="6">
    <source>
        <dbReference type="ARBA" id="ARBA00022692"/>
    </source>
</evidence>
<comment type="catalytic activity">
    <reaction evidence="1">
        <text>ATP + protein L-histidine = ADP + protein N-phospho-L-histidine.</text>
        <dbReference type="EC" id="2.7.13.3"/>
    </reaction>
</comment>
<sequence>MRAAATAWARCGFWPRPHSLRGRFTIANVLFLAVGLVLAAAASIAATYMVLIGEIDDSLKSSQSAIEHASVDARGLRQLCTLADLLGGRGGSALAKTFQQELLIVLDPHGRPGAMCQNGVTPVDAEQRALAAALPDLRRLAGGRAATVHSGGRSYRVVGVRLADGTLVVRGMRLSGVDRAVGKLLIVEGCVGVVLLALLAAGSLTAARRRLSPLEAMVETASAISEGDLSRRVPEPTARHGSEEVEQLSGSLNAMLQQIETAVTESERATAQLRQFLADASHELRTPLASVRGYLQLYEKGMLDADEKDRALRRVSAEALRMSRLVDELLALARLDDRPALRLGPVDLACLVREAAADLAAQQPERPVTVLAPDAWASGGAEPAAGPAAEPPGAGRAAGGLAAPAGRDTAEGHTAGLDTATLAPPLPDAPGAALPPVLGDEAGLRQIVGNLLDNVRVHTPAAAPVTVEVAAHGDGEVRLSVTDHGPGLAPDDARRVFDRFFRAAPDRARDTGGAGLGMSIVQALVQAHHGRVSVETAPGRGLTVRVTLPAASRHLASA</sequence>
<evidence type="ECO:0000313" key="16">
    <source>
        <dbReference type="Proteomes" id="UP000595703"/>
    </source>
</evidence>
<accession>A0A7U3VQD5</accession>
<evidence type="ECO:0000256" key="1">
    <source>
        <dbReference type="ARBA" id="ARBA00000085"/>
    </source>
</evidence>
<dbReference type="Gene3D" id="3.30.565.10">
    <property type="entry name" value="Histidine kinase-like ATPase, C-terminal domain"/>
    <property type="match status" value="1"/>
</dbReference>
<feature type="transmembrane region" description="Helical" evidence="12">
    <location>
        <begin position="26"/>
        <end position="51"/>
    </location>
</feature>
<dbReference type="PANTHER" id="PTHR45436:SF5">
    <property type="entry name" value="SENSOR HISTIDINE KINASE TRCS"/>
    <property type="match status" value="1"/>
</dbReference>
<dbReference type="InterPro" id="IPR036890">
    <property type="entry name" value="HATPase_C_sf"/>
</dbReference>
<feature type="compositionally biased region" description="Low complexity" evidence="11">
    <location>
        <begin position="414"/>
        <end position="434"/>
    </location>
</feature>
<keyword evidence="5" id="KW-0808">Transferase</keyword>
<dbReference type="InterPro" id="IPR050428">
    <property type="entry name" value="TCS_sensor_his_kinase"/>
</dbReference>
<dbReference type="GO" id="GO:0000155">
    <property type="term" value="F:phosphorelay sensor kinase activity"/>
    <property type="evidence" value="ECO:0007669"/>
    <property type="project" value="InterPro"/>
</dbReference>
<dbReference type="EMBL" id="AP018365">
    <property type="protein sequence ID" value="BBA99665.1"/>
    <property type="molecule type" value="Genomic_DNA"/>
</dbReference>
<evidence type="ECO:0000313" key="15">
    <source>
        <dbReference type="EMBL" id="BBA99665.1"/>
    </source>
</evidence>
<feature type="domain" description="Histidine kinase" evidence="13">
    <location>
        <begin position="279"/>
        <end position="552"/>
    </location>
</feature>
<gene>
    <name evidence="15" type="ORF">RVR_6384</name>
</gene>
<evidence type="ECO:0000256" key="5">
    <source>
        <dbReference type="ARBA" id="ARBA00022679"/>
    </source>
</evidence>
<dbReference type="SUPFAM" id="SSF47384">
    <property type="entry name" value="Homodimeric domain of signal transducing histidine kinase"/>
    <property type="match status" value="1"/>
</dbReference>
<dbReference type="SUPFAM" id="SSF158472">
    <property type="entry name" value="HAMP domain-like"/>
    <property type="match status" value="1"/>
</dbReference>
<dbReference type="SMART" id="SM00387">
    <property type="entry name" value="HATPase_c"/>
    <property type="match status" value="1"/>
</dbReference>
<keyword evidence="7 15" id="KW-0418">Kinase</keyword>
<reference evidence="15 16" key="3">
    <citation type="journal article" date="2011" name="Nat. Chem. Biol.">
        <title>Reveromycin A biosynthesis uses RevG and RevJ for stereospecific spiroacetal formation.</title>
        <authorList>
            <person name="Takahashi S."/>
            <person name="Toyoda A."/>
            <person name="Sekiyama Y."/>
            <person name="Takagi H."/>
            <person name="Nogawa T."/>
            <person name="Uramoto M."/>
            <person name="Suzuki R."/>
            <person name="Koshino H."/>
            <person name="Kumano T."/>
            <person name="Panthee S."/>
            <person name="Dairi T."/>
            <person name="Ishikawa J."/>
            <person name="Ikeda H."/>
            <person name="Sakaki Y."/>
            <person name="Osada H."/>
        </authorList>
    </citation>
    <scope>NUCLEOTIDE SEQUENCE [LARGE SCALE GENOMIC DNA]</scope>
    <source>
        <strain evidence="15 16">SN-593</strain>
    </source>
</reference>
<dbReference type="CDD" id="cd00082">
    <property type="entry name" value="HisKA"/>
    <property type="match status" value="1"/>
</dbReference>
<proteinExistence type="predicted"/>
<evidence type="ECO:0000256" key="12">
    <source>
        <dbReference type="SAM" id="Phobius"/>
    </source>
</evidence>
<dbReference type="KEGG" id="arev:RVR_6384"/>
<dbReference type="CDD" id="cd06225">
    <property type="entry name" value="HAMP"/>
    <property type="match status" value="1"/>
</dbReference>
<dbReference type="EC" id="2.7.13.3" evidence="3"/>
<dbReference type="FunFam" id="1.10.287.130:FF:000001">
    <property type="entry name" value="Two-component sensor histidine kinase"/>
    <property type="match status" value="1"/>
</dbReference>
<evidence type="ECO:0000256" key="9">
    <source>
        <dbReference type="ARBA" id="ARBA00023012"/>
    </source>
</evidence>
<dbReference type="Gene3D" id="6.10.340.10">
    <property type="match status" value="1"/>
</dbReference>
<dbReference type="GO" id="GO:0005886">
    <property type="term" value="C:plasma membrane"/>
    <property type="evidence" value="ECO:0007669"/>
    <property type="project" value="UniProtKB-SubCell"/>
</dbReference>
<evidence type="ECO:0000256" key="10">
    <source>
        <dbReference type="ARBA" id="ARBA00023136"/>
    </source>
</evidence>
<dbReference type="InterPro" id="IPR003661">
    <property type="entry name" value="HisK_dim/P_dom"/>
</dbReference>
<evidence type="ECO:0000259" key="13">
    <source>
        <dbReference type="PROSITE" id="PS50109"/>
    </source>
</evidence>
<dbReference type="InterPro" id="IPR003660">
    <property type="entry name" value="HAMP_dom"/>
</dbReference>
<keyword evidence="4" id="KW-0597">Phosphoprotein</keyword>